<name>A0A409W6C5_9AGAR</name>
<dbReference type="Proteomes" id="UP000284706">
    <property type="component" value="Unassembled WGS sequence"/>
</dbReference>
<evidence type="ECO:0000313" key="2">
    <source>
        <dbReference type="EMBL" id="PPQ74054.1"/>
    </source>
</evidence>
<keyword evidence="3" id="KW-1185">Reference proteome</keyword>
<dbReference type="EMBL" id="NHYE01005367">
    <property type="protein sequence ID" value="PPQ74054.1"/>
    <property type="molecule type" value="Genomic_DNA"/>
</dbReference>
<comment type="caution">
    <text evidence="2">The sequence shown here is derived from an EMBL/GenBank/DDBJ whole genome shotgun (WGS) entry which is preliminary data.</text>
</comment>
<reference evidence="2 3" key="1">
    <citation type="journal article" date="2018" name="Evol. Lett.">
        <title>Horizontal gene cluster transfer increased hallucinogenic mushroom diversity.</title>
        <authorList>
            <person name="Reynolds H.T."/>
            <person name="Vijayakumar V."/>
            <person name="Gluck-Thaler E."/>
            <person name="Korotkin H.B."/>
            <person name="Matheny P.B."/>
            <person name="Slot J.C."/>
        </authorList>
    </citation>
    <scope>NUCLEOTIDE SEQUENCE [LARGE SCALE GENOMIC DNA]</scope>
    <source>
        <strain evidence="2 3">SRW20</strain>
    </source>
</reference>
<evidence type="ECO:0000256" key="1">
    <source>
        <dbReference type="SAM" id="MobiDB-lite"/>
    </source>
</evidence>
<dbReference type="AlphaFoldDB" id="A0A409W6C5"/>
<evidence type="ECO:0000313" key="3">
    <source>
        <dbReference type="Proteomes" id="UP000284706"/>
    </source>
</evidence>
<gene>
    <name evidence="2" type="ORF">CVT26_006919</name>
</gene>
<organism evidence="2 3">
    <name type="scientific">Gymnopilus dilepis</name>
    <dbReference type="NCBI Taxonomy" id="231916"/>
    <lineage>
        <taxon>Eukaryota</taxon>
        <taxon>Fungi</taxon>
        <taxon>Dikarya</taxon>
        <taxon>Basidiomycota</taxon>
        <taxon>Agaricomycotina</taxon>
        <taxon>Agaricomycetes</taxon>
        <taxon>Agaricomycetidae</taxon>
        <taxon>Agaricales</taxon>
        <taxon>Agaricineae</taxon>
        <taxon>Hymenogastraceae</taxon>
        <taxon>Gymnopilus</taxon>
    </lineage>
</organism>
<protein>
    <submittedName>
        <fullName evidence="2">Uncharacterized protein</fullName>
    </submittedName>
</protein>
<dbReference type="InParanoid" id="A0A409W6C5"/>
<accession>A0A409W6C5</accession>
<sequence>MKDETTPSSLPLKTVGVRFGFAFDLKGNESDIPQYIHATQTTKEKEQQDLPLSCKAENGSQR</sequence>
<feature type="region of interest" description="Disordered" evidence="1">
    <location>
        <begin position="41"/>
        <end position="62"/>
    </location>
</feature>
<proteinExistence type="predicted"/>